<evidence type="ECO:0000313" key="12">
    <source>
        <dbReference type="Proteomes" id="UP001180453"/>
    </source>
</evidence>
<evidence type="ECO:0000256" key="4">
    <source>
        <dbReference type="ARBA" id="ARBA00022989"/>
    </source>
</evidence>
<dbReference type="SMART" id="SM01079">
    <property type="entry name" value="CHASE"/>
    <property type="match status" value="1"/>
</dbReference>
<keyword evidence="3 7" id="KW-0812">Transmembrane</keyword>
<evidence type="ECO:0000259" key="10">
    <source>
        <dbReference type="PROSITE" id="PS50887"/>
    </source>
</evidence>
<dbReference type="Gene3D" id="3.30.70.270">
    <property type="match status" value="1"/>
</dbReference>
<gene>
    <name evidence="11" type="ORF">J2X20_000686</name>
</gene>
<dbReference type="Gene3D" id="3.30.450.350">
    <property type="entry name" value="CHASE domain"/>
    <property type="match status" value="1"/>
</dbReference>
<dbReference type="SUPFAM" id="SSF55073">
    <property type="entry name" value="Nucleotide cyclase"/>
    <property type="match status" value="1"/>
</dbReference>
<dbReference type="RefSeq" id="WP_310260899.1">
    <property type="nucleotide sequence ID" value="NZ_JAVDXU010000001.1"/>
</dbReference>
<evidence type="ECO:0000256" key="2">
    <source>
        <dbReference type="ARBA" id="ARBA00012528"/>
    </source>
</evidence>
<dbReference type="PANTHER" id="PTHR45138:SF9">
    <property type="entry name" value="DIGUANYLATE CYCLASE DGCM-RELATED"/>
    <property type="match status" value="1"/>
</dbReference>
<dbReference type="SUPFAM" id="SSF55785">
    <property type="entry name" value="PYP-like sensor domain (PAS domain)"/>
    <property type="match status" value="1"/>
</dbReference>
<evidence type="ECO:0000313" key="11">
    <source>
        <dbReference type="EMBL" id="MDR7268057.1"/>
    </source>
</evidence>
<dbReference type="InterPro" id="IPR000160">
    <property type="entry name" value="GGDEF_dom"/>
</dbReference>
<dbReference type="InterPro" id="IPR000014">
    <property type="entry name" value="PAS"/>
</dbReference>
<comment type="catalytic activity">
    <reaction evidence="6">
        <text>2 GTP = 3',3'-c-di-GMP + 2 diphosphate</text>
        <dbReference type="Rhea" id="RHEA:24898"/>
        <dbReference type="ChEBI" id="CHEBI:33019"/>
        <dbReference type="ChEBI" id="CHEBI:37565"/>
        <dbReference type="ChEBI" id="CHEBI:58805"/>
        <dbReference type="EC" id="2.7.7.65"/>
    </reaction>
</comment>
<comment type="caution">
    <text evidence="11">The sequence shown here is derived from an EMBL/GenBank/DDBJ whole genome shotgun (WGS) entry which is preliminary data.</text>
</comment>
<dbReference type="EC" id="2.7.7.65" evidence="2"/>
<evidence type="ECO:0000259" key="9">
    <source>
        <dbReference type="PROSITE" id="PS50839"/>
    </source>
</evidence>
<name>A0ABU1YGR7_ROSSA</name>
<dbReference type="InterPro" id="IPR042240">
    <property type="entry name" value="CHASE_sf"/>
</dbReference>
<dbReference type="InterPro" id="IPR000700">
    <property type="entry name" value="PAS-assoc_C"/>
</dbReference>
<feature type="transmembrane region" description="Helical" evidence="7">
    <location>
        <begin position="12"/>
        <end position="34"/>
    </location>
</feature>
<sequence>MNSPPRRRLWPWIVDVALVILILAVGLVGSVAAYRSLALKAAGQQRELLNAMGQSVVGAFDLQLVRVVETLQAASQMMSAQPQLTHAQFARYGTGLVGDLSPLSLLEWQPVVPHAQLGEFERLANLEQPGYRVVEPAPDHQGEGFVPARERELHVPVRYSWPESGAAVGVDMAFDPRRMRSKQIARDAGVPIASETFPLIRRGQQTAAINGFAVSAPVYRSTRPAGVEARRHELVGYLAGVIELPALMSEAALRADANGLDVFVFDQEEKHRLIYSSAGSEPFQTDERDTALSVDVGGRPWQLVLRPRPGAFASEGDRTPLLALATGGLASLLVALAVARSLVVRRRLERTEVDLAEDRQRMANVLDGTAAGTWDWHIDSGRLDINERWAQMLGRTRAELEPVTGTTWERLCHPGDLIEASLAMKRHFSGADERYTAEFRMRHADGHWVWVQSNGSVFERDAEGRPLRLAGTHMDISRRKADEQRLQDDARALEAANRQLRDLAIVDALTGAFNRRHFNDVCLAALAGAQRGQAVALCMLDVDHFKAYNDRYGHQAGDTVLKALAQTLKDGLKRSTDALFRLGGEEFGIIFSATSAETALHFVDQLTTALHALALPHEGSPRKVVTASFGLAWWAAPSSLLTPEAMYAAADEALYEAKRGGRDQVVMRCFLAGEGEAEARPSEPMALSGPQA</sequence>
<dbReference type="InterPro" id="IPR035965">
    <property type="entry name" value="PAS-like_dom_sf"/>
</dbReference>
<evidence type="ECO:0000256" key="7">
    <source>
        <dbReference type="SAM" id="Phobius"/>
    </source>
</evidence>
<keyword evidence="4 7" id="KW-1133">Transmembrane helix</keyword>
<dbReference type="CDD" id="cd01949">
    <property type="entry name" value="GGDEF"/>
    <property type="match status" value="1"/>
</dbReference>
<dbReference type="InterPro" id="IPR006189">
    <property type="entry name" value="CHASE_dom"/>
</dbReference>
<feature type="domain" description="PAC" evidence="8">
    <location>
        <begin position="435"/>
        <end position="488"/>
    </location>
</feature>
<reference evidence="11 12" key="1">
    <citation type="submission" date="2023-07" db="EMBL/GenBank/DDBJ databases">
        <title>Sorghum-associated microbial communities from plants grown in Nebraska, USA.</title>
        <authorList>
            <person name="Schachtman D."/>
        </authorList>
    </citation>
    <scope>NUCLEOTIDE SEQUENCE [LARGE SCALE GENOMIC DNA]</scope>
    <source>
        <strain evidence="11 12">BE314</strain>
    </source>
</reference>
<evidence type="ECO:0000256" key="6">
    <source>
        <dbReference type="ARBA" id="ARBA00034247"/>
    </source>
</evidence>
<dbReference type="SMART" id="SM00267">
    <property type="entry name" value="GGDEF"/>
    <property type="match status" value="1"/>
</dbReference>
<dbReference type="InterPro" id="IPR029787">
    <property type="entry name" value="Nucleotide_cyclase"/>
</dbReference>
<dbReference type="PROSITE" id="PS50887">
    <property type="entry name" value="GGDEF"/>
    <property type="match status" value="1"/>
</dbReference>
<evidence type="ECO:0000259" key="8">
    <source>
        <dbReference type="PROSITE" id="PS50113"/>
    </source>
</evidence>
<dbReference type="NCBIfam" id="TIGR00254">
    <property type="entry name" value="GGDEF"/>
    <property type="match status" value="1"/>
</dbReference>
<keyword evidence="5 7" id="KW-0472">Membrane</keyword>
<keyword evidence="12" id="KW-1185">Reference proteome</keyword>
<dbReference type="Proteomes" id="UP001180453">
    <property type="component" value="Unassembled WGS sequence"/>
</dbReference>
<comment type="subcellular location">
    <subcellularLocation>
        <location evidence="1">Membrane</location>
    </subcellularLocation>
</comment>
<dbReference type="CDD" id="cd00130">
    <property type="entry name" value="PAS"/>
    <property type="match status" value="1"/>
</dbReference>
<evidence type="ECO:0000256" key="1">
    <source>
        <dbReference type="ARBA" id="ARBA00004370"/>
    </source>
</evidence>
<protein>
    <recommendedName>
        <fullName evidence="2">diguanylate cyclase</fullName>
        <ecNumber evidence="2">2.7.7.65</ecNumber>
    </recommendedName>
</protein>
<dbReference type="PROSITE" id="PS50113">
    <property type="entry name" value="PAC"/>
    <property type="match status" value="1"/>
</dbReference>
<dbReference type="Pfam" id="PF03924">
    <property type="entry name" value="CHASE"/>
    <property type="match status" value="1"/>
</dbReference>
<organism evidence="11 12">
    <name type="scientific">Roseateles saccharophilus</name>
    <name type="common">Pseudomonas saccharophila</name>
    <dbReference type="NCBI Taxonomy" id="304"/>
    <lineage>
        <taxon>Bacteria</taxon>
        <taxon>Pseudomonadati</taxon>
        <taxon>Pseudomonadota</taxon>
        <taxon>Betaproteobacteria</taxon>
        <taxon>Burkholderiales</taxon>
        <taxon>Sphaerotilaceae</taxon>
        <taxon>Roseateles</taxon>
    </lineage>
</organism>
<evidence type="ECO:0000256" key="3">
    <source>
        <dbReference type="ARBA" id="ARBA00022692"/>
    </source>
</evidence>
<dbReference type="Gene3D" id="3.30.450.20">
    <property type="entry name" value="PAS domain"/>
    <property type="match status" value="1"/>
</dbReference>
<accession>A0ABU1YGR7</accession>
<feature type="domain" description="CHASE" evidence="9">
    <location>
        <begin position="80"/>
        <end position="304"/>
    </location>
</feature>
<dbReference type="Pfam" id="PF08447">
    <property type="entry name" value="PAS_3"/>
    <property type="match status" value="1"/>
</dbReference>
<dbReference type="InterPro" id="IPR043128">
    <property type="entry name" value="Rev_trsase/Diguanyl_cyclase"/>
</dbReference>
<dbReference type="Pfam" id="PF00990">
    <property type="entry name" value="GGDEF"/>
    <property type="match status" value="1"/>
</dbReference>
<dbReference type="SMART" id="SM00086">
    <property type="entry name" value="PAC"/>
    <property type="match status" value="1"/>
</dbReference>
<dbReference type="InterPro" id="IPR013655">
    <property type="entry name" value="PAS_fold_3"/>
</dbReference>
<dbReference type="EMBL" id="JAVDXU010000001">
    <property type="protein sequence ID" value="MDR7268057.1"/>
    <property type="molecule type" value="Genomic_DNA"/>
</dbReference>
<evidence type="ECO:0000256" key="5">
    <source>
        <dbReference type="ARBA" id="ARBA00023136"/>
    </source>
</evidence>
<dbReference type="NCBIfam" id="TIGR00229">
    <property type="entry name" value="sensory_box"/>
    <property type="match status" value="1"/>
</dbReference>
<dbReference type="InterPro" id="IPR001610">
    <property type="entry name" value="PAC"/>
</dbReference>
<dbReference type="PROSITE" id="PS50839">
    <property type="entry name" value="CHASE"/>
    <property type="match status" value="1"/>
</dbReference>
<proteinExistence type="predicted"/>
<feature type="domain" description="GGDEF" evidence="10">
    <location>
        <begin position="533"/>
        <end position="670"/>
    </location>
</feature>
<dbReference type="PANTHER" id="PTHR45138">
    <property type="entry name" value="REGULATORY COMPONENTS OF SENSORY TRANSDUCTION SYSTEM"/>
    <property type="match status" value="1"/>
</dbReference>
<dbReference type="InterPro" id="IPR050469">
    <property type="entry name" value="Diguanylate_Cyclase"/>
</dbReference>